<evidence type="ECO:0000259" key="4">
    <source>
        <dbReference type="PROSITE" id="PS50268"/>
    </source>
</evidence>
<feature type="domain" description="Cadherin" evidence="4">
    <location>
        <begin position="192"/>
        <end position="292"/>
    </location>
</feature>
<dbReference type="PROSITE" id="PS00626">
    <property type="entry name" value="RCC1_2"/>
    <property type="match status" value="3"/>
</dbReference>
<dbReference type="Pfam" id="PF17963">
    <property type="entry name" value="Big_9"/>
    <property type="match status" value="1"/>
</dbReference>
<evidence type="ECO:0000256" key="2">
    <source>
        <dbReference type="SAM" id="MobiDB-lite"/>
    </source>
</evidence>
<keyword evidence="3" id="KW-0732">Signal</keyword>
<feature type="signal peptide" evidence="3">
    <location>
        <begin position="1"/>
        <end position="23"/>
    </location>
</feature>
<reference evidence="5" key="1">
    <citation type="submission" date="2020-01" db="EMBL/GenBank/DDBJ databases">
        <authorList>
            <person name="Meier V. D."/>
            <person name="Meier V D."/>
        </authorList>
    </citation>
    <scope>NUCLEOTIDE SEQUENCE</scope>
    <source>
        <strain evidence="5">HLG_WM_MAG_01</strain>
    </source>
</reference>
<evidence type="ECO:0000256" key="1">
    <source>
        <dbReference type="ARBA" id="ARBA00022737"/>
    </source>
</evidence>
<name>A0A6S6UB06_9BACT</name>
<dbReference type="Gene3D" id="2.60.40.60">
    <property type="entry name" value="Cadherins"/>
    <property type="match status" value="4"/>
</dbReference>
<dbReference type="InterPro" id="IPR000408">
    <property type="entry name" value="Reg_chr_condens"/>
</dbReference>
<dbReference type="InterPro" id="IPR009091">
    <property type="entry name" value="RCC1/BLIP-II"/>
</dbReference>
<feature type="region of interest" description="Disordered" evidence="2">
    <location>
        <begin position="65"/>
        <end position="112"/>
    </location>
</feature>
<dbReference type="InterPro" id="IPR015919">
    <property type="entry name" value="Cadherin-like_sf"/>
</dbReference>
<accession>A0A6S6UB06</accession>
<dbReference type="GO" id="GO:0007156">
    <property type="term" value="P:homophilic cell adhesion via plasma membrane adhesion molecules"/>
    <property type="evidence" value="ECO:0007669"/>
    <property type="project" value="InterPro"/>
</dbReference>
<gene>
    <name evidence="5" type="ORF">HELGO_WM7079</name>
</gene>
<dbReference type="Pfam" id="PF00028">
    <property type="entry name" value="Cadherin"/>
    <property type="match status" value="3"/>
</dbReference>
<dbReference type="SMART" id="SM00112">
    <property type="entry name" value="CA"/>
    <property type="match status" value="3"/>
</dbReference>
<dbReference type="PANTHER" id="PTHR22870">
    <property type="entry name" value="REGULATOR OF CHROMOSOME CONDENSATION"/>
    <property type="match status" value="1"/>
</dbReference>
<dbReference type="SUPFAM" id="SSF49313">
    <property type="entry name" value="Cadherin-like"/>
    <property type="match status" value="4"/>
</dbReference>
<feature type="domain" description="Cadherin" evidence="4">
    <location>
        <begin position="291"/>
        <end position="387"/>
    </location>
</feature>
<dbReference type="PROSITE" id="PS50268">
    <property type="entry name" value="CADHERIN_2"/>
    <property type="match status" value="4"/>
</dbReference>
<dbReference type="PRINTS" id="PR00633">
    <property type="entry name" value="RCCNDNSATION"/>
</dbReference>
<dbReference type="InterPro" id="IPR002126">
    <property type="entry name" value="Cadherin-like_dom"/>
</dbReference>
<protein>
    <submittedName>
        <fullName evidence="5">Proprotein convertase subtilisin/kexin type 7</fullName>
    </submittedName>
</protein>
<dbReference type="PROSITE" id="PS50012">
    <property type="entry name" value="RCC1_3"/>
    <property type="match status" value="7"/>
</dbReference>
<dbReference type="EMBL" id="CACVAS010000128">
    <property type="protein sequence ID" value="CAA6825278.1"/>
    <property type="molecule type" value="Genomic_DNA"/>
</dbReference>
<dbReference type="InterPro" id="IPR058923">
    <property type="entry name" value="RCC1-like_dom"/>
</dbReference>
<dbReference type="Pfam" id="PF25390">
    <property type="entry name" value="WD40_RLD"/>
    <property type="match status" value="1"/>
</dbReference>
<dbReference type="CDD" id="cd11304">
    <property type="entry name" value="Cadherin_repeat"/>
    <property type="match status" value="4"/>
</dbReference>
<dbReference type="Pfam" id="PF00415">
    <property type="entry name" value="RCC1"/>
    <property type="match status" value="2"/>
</dbReference>
<dbReference type="Gene3D" id="2.130.10.30">
    <property type="entry name" value="Regulator of chromosome condensation 1/beta-lactamase-inhibitor protein II"/>
    <property type="match status" value="2"/>
</dbReference>
<dbReference type="InterPro" id="IPR051210">
    <property type="entry name" value="Ub_ligase/GEF_domain"/>
</dbReference>
<dbReference type="GO" id="GO:0016020">
    <property type="term" value="C:membrane"/>
    <property type="evidence" value="ECO:0007669"/>
    <property type="project" value="InterPro"/>
</dbReference>
<feature type="chain" id="PRO_5028260811" evidence="3">
    <location>
        <begin position="24"/>
        <end position="1017"/>
    </location>
</feature>
<evidence type="ECO:0000313" key="5">
    <source>
        <dbReference type="EMBL" id="CAA6825278.1"/>
    </source>
</evidence>
<dbReference type="PRINTS" id="PR00205">
    <property type="entry name" value="CADHERIN"/>
</dbReference>
<feature type="domain" description="Cadherin" evidence="4">
    <location>
        <begin position="386"/>
        <end position="482"/>
    </location>
</feature>
<keyword evidence="1" id="KW-0677">Repeat</keyword>
<organism evidence="5">
    <name type="scientific">uncultured Sulfurovum sp</name>
    <dbReference type="NCBI Taxonomy" id="269237"/>
    <lineage>
        <taxon>Bacteria</taxon>
        <taxon>Pseudomonadati</taxon>
        <taxon>Campylobacterota</taxon>
        <taxon>Epsilonproteobacteria</taxon>
        <taxon>Campylobacterales</taxon>
        <taxon>Sulfurovaceae</taxon>
        <taxon>Sulfurovum</taxon>
        <taxon>environmental samples</taxon>
    </lineage>
</organism>
<feature type="domain" description="Cadherin" evidence="4">
    <location>
        <begin position="102"/>
        <end position="193"/>
    </location>
</feature>
<dbReference type="Gene3D" id="2.60.40.3440">
    <property type="match status" value="1"/>
</dbReference>
<evidence type="ECO:0000256" key="3">
    <source>
        <dbReference type="SAM" id="SignalP"/>
    </source>
</evidence>
<dbReference type="SUPFAM" id="SSF50985">
    <property type="entry name" value="RCC1/BLIP-II"/>
    <property type="match status" value="1"/>
</dbReference>
<dbReference type="PANTHER" id="PTHR22870:SF466">
    <property type="entry name" value="ANKYRIN REPEAT-CONTAINING PROTEIN"/>
    <property type="match status" value="1"/>
</dbReference>
<proteinExistence type="predicted"/>
<sequence length="1017" mass="106980">MKTIKKTVLRYLLLVSVSMGLYANTCPKWFPMPAMDGLVVVIPIYDEAITEPDLDCDEVIDSVDTDIDGDGVANGSDSFPLNPSEWADSDGDGVGDNTDKPSAHSQSVTVDEDTNDNTIILSGSDDSSSITFSILTQPFNGTLGGIAPNITYTPNADYAGTDSFTFKVNDGDLDSAVATVNITINDVIDVPILENFVGSIEENATAGSFVGQINIVDSGTSDITAITLSGIGNTNFEVSTDGNITVKVGATLDYEMTIEYNLTVVATNTDGESTAVKVDIAVTDIADVTPILSDFSASIAENVAVGTEVGTVTVTSVGDSAITAFTLSDSTHFEINASGMIKTKTTFDYETTTEYNLTVTATNSAGESTAVKVDIAVTDIADVTPILSDFSASIAENVAVGTEVGTVTVTSVGDSAITAFTLSDSTHFEINASGTIKTKTTFDYETTTEYNLTVTATNSAGEGAAMAVDIAINNIAESVPVLAETYNRTIGVSSVIGLYVTTIYLDGSNIDENTASSFSIVSGNTNGDFNISSDGIIRTVHTLSHSTSSYTLEIIASNSVGDSTPVNQTITIEPNSIPTASDFNITLDVNESTIVDWYTRSSAMDADGNTLTASVKTQGTYGIFSVTGNSLSYVKTIGTNETDMGVLEITDGIGTIEINVSVTSLSWQQIELGQWNTVATKSNGALYVWGWNAAGFVGDGTTIDRHTPTRIGTATNWRSVSKGHGYTLAINNAGELYAWGYNSYGQLGDGTTTNRDMPIRIGSATNWTSVGAGSKHALAINSDGELYAWGGNWFGQVGDGTTTHKYSPTRIGTATNWVSVSGGYYHSIAINSDGELYAWGYGGNGQLGTGGSYDRHTPWRIGTATNWSIISAGYAHNVAINSDGELYTWGSNDYGQLGDGTTEILLTPTHIGTETNWNSVSAGMDHTLAINSNEELYAWGGNENGQLGDGNTTNIFTPTRISPTINWKSVSAGGNYQQAYTAAISSIGVLYVWGNNDYGQLGDGTLINKTIPTPIGN</sequence>
<dbReference type="AlphaFoldDB" id="A0A6S6UB06"/>
<dbReference type="GO" id="GO:0005509">
    <property type="term" value="F:calcium ion binding"/>
    <property type="evidence" value="ECO:0007669"/>
    <property type="project" value="InterPro"/>
</dbReference>